<reference evidence="1 2" key="1">
    <citation type="submission" date="2023-01" db="EMBL/GenBank/DDBJ databases">
        <title>Minimal conservation of predation-associated metabolite biosynthetic gene clusters underscores biosynthetic potential of Myxococcota including descriptions for ten novel species: Archangium lansinium sp. nov., Myxococcus landrumus sp. nov., Nannocystis bai.</title>
        <authorList>
            <person name="Ahearne A."/>
            <person name="Stevens C."/>
            <person name="Dowd S."/>
        </authorList>
    </citation>
    <scope>NUCLEOTIDE SEQUENCE [LARGE SCALE GENOMIC DNA]</scope>
    <source>
        <strain evidence="1 2">WIWO2</strain>
    </source>
</reference>
<evidence type="ECO:0000313" key="1">
    <source>
        <dbReference type="EMBL" id="MDC0679047.1"/>
    </source>
</evidence>
<evidence type="ECO:0000313" key="2">
    <source>
        <dbReference type="Proteomes" id="UP001217485"/>
    </source>
</evidence>
<dbReference type="Proteomes" id="UP001217485">
    <property type="component" value="Unassembled WGS sequence"/>
</dbReference>
<organism evidence="1 2">
    <name type="scientific">Sorangium atrum</name>
    <dbReference type="NCBI Taxonomy" id="2995308"/>
    <lineage>
        <taxon>Bacteria</taxon>
        <taxon>Pseudomonadati</taxon>
        <taxon>Myxococcota</taxon>
        <taxon>Polyangia</taxon>
        <taxon>Polyangiales</taxon>
        <taxon>Polyangiaceae</taxon>
        <taxon>Sorangium</taxon>
    </lineage>
</organism>
<comment type="caution">
    <text evidence="1">The sequence shown here is derived from an EMBL/GenBank/DDBJ whole genome shotgun (WGS) entry which is preliminary data.</text>
</comment>
<name>A0ABT5BY83_9BACT</name>
<protein>
    <submittedName>
        <fullName evidence="1">Uncharacterized protein</fullName>
    </submittedName>
</protein>
<gene>
    <name evidence="1" type="ORF">POL72_14990</name>
</gene>
<accession>A0ABT5BY83</accession>
<proteinExistence type="predicted"/>
<dbReference type="EMBL" id="JAQNDK010000002">
    <property type="protein sequence ID" value="MDC0679047.1"/>
    <property type="molecule type" value="Genomic_DNA"/>
</dbReference>
<sequence>MALNIGDRDATRGMTKVIFDAMDAELRPPMEQSLRDTGSPEDEIQKAVIKAQANWRQLSFVIASGLVSSLRRDPSPSPADPVFGEAFSSRVEDAVFWDWLKGFVGVFQSWAPTTADGVNLKNAINSYLSGKPVPEQLRGILQ</sequence>
<dbReference type="RefSeq" id="WP_272095982.1">
    <property type="nucleotide sequence ID" value="NZ_JAQNDK010000002.1"/>
</dbReference>
<keyword evidence="2" id="KW-1185">Reference proteome</keyword>